<reference evidence="4" key="4">
    <citation type="submission" date="2025-05" db="UniProtKB">
        <authorList>
            <consortium name="EnsemblFungi"/>
        </authorList>
    </citation>
    <scope>IDENTIFICATION</scope>
    <source>
        <strain evidence="4">isolate 1-1 / race 1 (BBBD)</strain>
    </source>
</reference>
<protein>
    <submittedName>
        <fullName evidence="4">CRIB domain-containing protein</fullName>
    </submittedName>
</protein>
<gene>
    <name evidence="3" type="ORF">PTTG_08066</name>
</gene>
<feature type="compositionally biased region" description="Low complexity" evidence="1">
    <location>
        <begin position="71"/>
        <end position="82"/>
    </location>
</feature>
<dbReference type="Proteomes" id="UP000005240">
    <property type="component" value="Unassembled WGS sequence"/>
</dbReference>
<reference evidence="3" key="2">
    <citation type="submission" date="2016-05" db="EMBL/GenBank/DDBJ databases">
        <title>Comparative analysis highlights variable genome content of wheat rusts and divergence of the mating loci.</title>
        <authorList>
            <person name="Cuomo C.A."/>
            <person name="Bakkeren G."/>
            <person name="Szabo L."/>
            <person name="Khalil H."/>
            <person name="Joly D."/>
            <person name="Goldberg J."/>
            <person name="Young S."/>
            <person name="Zeng Q."/>
            <person name="Fellers J."/>
        </authorList>
    </citation>
    <scope>NUCLEOTIDE SEQUENCE [LARGE SCALE GENOMIC DNA]</scope>
    <source>
        <strain evidence="3">1-1 BBBD Race 1</strain>
    </source>
</reference>
<evidence type="ECO:0000313" key="5">
    <source>
        <dbReference type="Proteomes" id="UP000005240"/>
    </source>
</evidence>
<dbReference type="EMBL" id="ADAS02000001">
    <property type="protein sequence ID" value="OAW00147.1"/>
    <property type="molecule type" value="Genomic_DNA"/>
</dbReference>
<dbReference type="AlphaFoldDB" id="A0A0C4F4M6"/>
<sequence>MVTYTAPPTMSKAHNSYPFPPGSYHPTDPSSVGPAHPITGSKFNHKLKKLWERRPKFIAPVGTGNTTTATLPSPILPHSLSPKFRGKKSNRRVTIGTEKIGHPRDFIHFKHVGIHDVREIAYQPRHSIGAGALFDSAGLGSSLYRTTDSEPESQSEEDQKPATMPMTRRRSHHDRRSLGSPPVIPASLHELQSIPPPPRSNKVKRKSVPIHILQDLPESPPPPPPRSVRQSESSPPNRYRFSCLSIEDSIKELISYADPPEPVVDEKGRPLHVVGGEYMSQTVKARWDEKMAEIAHSLKAEAAAS</sequence>
<reference evidence="4 5" key="3">
    <citation type="journal article" date="2017" name="G3 (Bethesda)">
        <title>Comparative analysis highlights variable genome content of wheat rusts and divergence of the mating loci.</title>
        <authorList>
            <person name="Cuomo C.A."/>
            <person name="Bakkeren G."/>
            <person name="Khalil H.B."/>
            <person name="Panwar V."/>
            <person name="Joly D."/>
            <person name="Linning R."/>
            <person name="Sakthikumar S."/>
            <person name="Song X."/>
            <person name="Adiconis X."/>
            <person name="Fan L."/>
            <person name="Goldberg J.M."/>
            <person name="Levin J.Z."/>
            <person name="Young S."/>
            <person name="Zeng Q."/>
            <person name="Anikster Y."/>
            <person name="Bruce M."/>
            <person name="Wang M."/>
            <person name="Yin C."/>
            <person name="McCallum B."/>
            <person name="Szabo L.J."/>
            <person name="Hulbert S."/>
            <person name="Chen X."/>
            <person name="Fellers J.P."/>
        </authorList>
    </citation>
    <scope>NUCLEOTIDE SEQUENCE</scope>
    <source>
        <strain evidence="5">Isolate 1-1 / race 1 (BBBD)</strain>
        <strain evidence="4">isolate 1-1 / race 1 (BBBD)</strain>
    </source>
</reference>
<keyword evidence="5" id="KW-1185">Reference proteome</keyword>
<accession>A0A0C4F4M6</accession>
<dbReference type="OrthoDB" id="2499505at2759"/>
<dbReference type="PROSITE" id="PS50108">
    <property type="entry name" value="CRIB"/>
    <property type="match status" value="1"/>
</dbReference>
<dbReference type="VEuPathDB" id="FungiDB:PTTG_08066"/>
<reference evidence="3" key="1">
    <citation type="submission" date="2009-11" db="EMBL/GenBank/DDBJ databases">
        <authorList>
            <consortium name="The Broad Institute Genome Sequencing Platform"/>
            <person name="Ward D."/>
            <person name="Feldgarden M."/>
            <person name="Earl A."/>
            <person name="Young S.K."/>
            <person name="Zeng Q."/>
            <person name="Koehrsen M."/>
            <person name="Alvarado L."/>
            <person name="Berlin A."/>
            <person name="Bochicchio J."/>
            <person name="Borenstein D."/>
            <person name="Chapman S.B."/>
            <person name="Chen Z."/>
            <person name="Engels R."/>
            <person name="Freedman E."/>
            <person name="Gellesch M."/>
            <person name="Goldberg J."/>
            <person name="Griggs A."/>
            <person name="Gujja S."/>
            <person name="Heilman E."/>
            <person name="Heiman D."/>
            <person name="Hepburn T."/>
            <person name="Howarth C."/>
            <person name="Jen D."/>
            <person name="Larson L."/>
            <person name="Lewis B."/>
            <person name="Mehta T."/>
            <person name="Park D."/>
            <person name="Pearson M."/>
            <person name="Roberts A."/>
            <person name="Saif S."/>
            <person name="Shea T."/>
            <person name="Shenoy N."/>
            <person name="Sisk P."/>
            <person name="Stolte C."/>
            <person name="Sykes S."/>
            <person name="Thomson T."/>
            <person name="Walk T."/>
            <person name="White J."/>
            <person name="Yandava C."/>
            <person name="Izard J."/>
            <person name="Baranova O.V."/>
            <person name="Blanton J.M."/>
            <person name="Tanner A.C."/>
            <person name="Dewhirst F.E."/>
            <person name="Haas B."/>
            <person name="Nusbaum C."/>
            <person name="Birren B."/>
        </authorList>
    </citation>
    <scope>NUCLEOTIDE SEQUENCE [LARGE SCALE GENOMIC DNA]</scope>
    <source>
        <strain evidence="3">1-1 BBBD Race 1</strain>
    </source>
</reference>
<name>A0A0C4F4M6_PUCT1</name>
<proteinExistence type="predicted"/>
<feature type="compositionally biased region" description="Polar residues" evidence="1">
    <location>
        <begin position="1"/>
        <end position="14"/>
    </location>
</feature>
<dbReference type="EnsemblFungi" id="PTTG_08066-t43_1">
    <property type="protein sequence ID" value="PTTG_08066-t43_1-p1"/>
    <property type="gene ID" value="PTTG_08066"/>
</dbReference>
<feature type="compositionally biased region" description="Low complexity" evidence="1">
    <location>
        <begin position="227"/>
        <end position="236"/>
    </location>
</feature>
<organism evidence="3">
    <name type="scientific">Puccinia triticina (isolate 1-1 / race 1 (BBBD))</name>
    <name type="common">Brown leaf rust fungus</name>
    <dbReference type="NCBI Taxonomy" id="630390"/>
    <lineage>
        <taxon>Eukaryota</taxon>
        <taxon>Fungi</taxon>
        <taxon>Dikarya</taxon>
        <taxon>Basidiomycota</taxon>
        <taxon>Pucciniomycotina</taxon>
        <taxon>Pucciniomycetes</taxon>
        <taxon>Pucciniales</taxon>
        <taxon>Pucciniaceae</taxon>
        <taxon>Puccinia</taxon>
    </lineage>
</organism>
<evidence type="ECO:0000259" key="2">
    <source>
        <dbReference type="PROSITE" id="PS50108"/>
    </source>
</evidence>
<evidence type="ECO:0000313" key="3">
    <source>
        <dbReference type="EMBL" id="OAW00147.1"/>
    </source>
</evidence>
<dbReference type="InterPro" id="IPR000095">
    <property type="entry name" value="CRIB_dom"/>
</dbReference>
<feature type="region of interest" description="Disordered" evidence="1">
    <location>
        <begin position="59"/>
        <end position="90"/>
    </location>
</feature>
<feature type="region of interest" description="Disordered" evidence="1">
    <location>
        <begin position="143"/>
        <end position="238"/>
    </location>
</feature>
<feature type="domain" description="CRIB" evidence="2">
    <location>
        <begin position="100"/>
        <end position="113"/>
    </location>
</feature>
<evidence type="ECO:0000313" key="4">
    <source>
        <dbReference type="EnsemblFungi" id="PTTG_08066-t43_1-p1"/>
    </source>
</evidence>
<feature type="region of interest" description="Disordered" evidence="1">
    <location>
        <begin position="1"/>
        <end position="39"/>
    </location>
</feature>
<evidence type="ECO:0000256" key="1">
    <source>
        <dbReference type="SAM" id="MobiDB-lite"/>
    </source>
</evidence>